<gene>
    <name evidence="1" type="ORF">yberc0001_17650</name>
</gene>
<comment type="caution">
    <text evidence="1">The sequence shown here is derived from an EMBL/GenBank/DDBJ whole genome shotgun (WGS) entry which is preliminary data.</text>
</comment>
<keyword evidence="2" id="KW-1185">Reference proteome</keyword>
<evidence type="ECO:0000313" key="2">
    <source>
        <dbReference type="Proteomes" id="UP000010319"/>
    </source>
</evidence>
<organism evidence="1 2">
    <name type="scientific">Yersinia bercovieri ATCC 43970</name>
    <dbReference type="NCBI Taxonomy" id="349968"/>
    <lineage>
        <taxon>Bacteria</taxon>
        <taxon>Pseudomonadati</taxon>
        <taxon>Pseudomonadota</taxon>
        <taxon>Gammaproteobacteria</taxon>
        <taxon>Enterobacterales</taxon>
        <taxon>Yersiniaceae</taxon>
        <taxon>Yersinia</taxon>
    </lineage>
</organism>
<reference evidence="1" key="1">
    <citation type="submission" date="2008-12" db="EMBL/GenBank/DDBJ databases">
        <title>Annotation of the Yersinia bercovieri ATCC 43970 genome.</title>
        <authorList>
            <person name="Read T.D."/>
            <person name="Akmal A."/>
            <person name="Bishop-Lilly K."/>
            <person name="Chen P.E."/>
            <person name="Cook C."/>
            <person name="Kiley M.P."/>
            <person name="Lentz S."/>
            <person name="Mateczun A."/>
            <person name="Nagarajan N."/>
            <person name="Nolan N."/>
            <person name="Osborne B.I."/>
            <person name="Pop M."/>
            <person name="Sozhamannan S."/>
            <person name="Stewart A.C."/>
            <person name="Sulakvelidze A."/>
            <person name="Thomason B."/>
            <person name="Willner K."/>
            <person name="Zwick M.E."/>
        </authorList>
    </citation>
    <scope>NUCLEOTIDE SEQUENCE [LARGE SCALE GENOMIC DNA]</scope>
    <source>
        <strain evidence="1">ATCC 43970</strain>
    </source>
</reference>
<protein>
    <submittedName>
        <fullName evidence="1">UDP-glucose pyrophosphorylase</fullName>
    </submittedName>
</protein>
<dbReference type="EMBL" id="AALC02000021">
    <property type="protein sequence ID" value="EEQ06796.1"/>
    <property type="molecule type" value="Genomic_DNA"/>
</dbReference>
<proteinExistence type="predicted"/>
<evidence type="ECO:0000313" key="1">
    <source>
        <dbReference type="EMBL" id="EEQ06796.1"/>
    </source>
</evidence>
<name>A0ABM9XZD5_YERBE</name>
<accession>A0ABM9XZD5</accession>
<sequence length="51" mass="5876">MEQEPVEAFHMTGKSHDCGDKLGYMKAFVTYGVRHNTEGENFTAWLKQQIN</sequence>
<dbReference type="Proteomes" id="UP000010319">
    <property type="component" value="Unassembled WGS sequence"/>
</dbReference>